<accession>G8UQ61</accession>
<dbReference type="PANTHER" id="PTHR43179">
    <property type="entry name" value="RHAMNOSYLTRANSFERASE WBBL"/>
    <property type="match status" value="1"/>
</dbReference>
<sequence length="286" mass="33021">MMDVSVIIVNYNTRQMTCDCLHSIRMHTRDVNYEIIVVDNASTDGSVAHIKTHFAGVRVISSDRNLGFGKANNKGALEARGKYLFFLNSDTLLLNNAIHFFFNYMERNKEVGAVGGILLNEQGQVSFSYSRFPSPQTEVKYVLNKLFHRPTIPTVPSQPVSVDFISGADLFIRKATFERLNGFDPEFFMYYEEVDLQKRMDLLGLKRIILPEVRIIHLEGGSFASKRLTFRRFLIAQESFNRYIAKHYGGVSKLGFRTLMGILRLTLFTHRWSWKEKCLAYLHVWK</sequence>
<dbReference type="Pfam" id="PF00535">
    <property type="entry name" value="Glycos_transf_2"/>
    <property type="match status" value="1"/>
</dbReference>
<dbReference type="STRING" id="203275.BFO_1987"/>
<dbReference type="eggNOG" id="COG1216">
    <property type="taxonomic scope" value="Bacteria"/>
</dbReference>
<evidence type="ECO:0000313" key="2">
    <source>
        <dbReference type="EMBL" id="AEW22034.1"/>
    </source>
</evidence>
<dbReference type="CDD" id="cd04186">
    <property type="entry name" value="GT_2_like_c"/>
    <property type="match status" value="1"/>
</dbReference>
<dbReference type="Gene3D" id="3.90.550.10">
    <property type="entry name" value="Spore Coat Polysaccharide Biosynthesis Protein SpsA, Chain A"/>
    <property type="match status" value="1"/>
</dbReference>
<keyword evidence="2" id="KW-0808">Transferase</keyword>
<dbReference type="AlphaFoldDB" id="G8UQ61"/>
<dbReference type="PANTHER" id="PTHR43179:SF7">
    <property type="entry name" value="RHAMNOSYLTRANSFERASE WBBL"/>
    <property type="match status" value="1"/>
</dbReference>
<dbReference type="InterPro" id="IPR001173">
    <property type="entry name" value="Glyco_trans_2-like"/>
</dbReference>
<dbReference type="KEGG" id="tfo:BFO_1987"/>
<dbReference type="SUPFAM" id="SSF53448">
    <property type="entry name" value="Nucleotide-diphospho-sugar transferases"/>
    <property type="match status" value="1"/>
</dbReference>
<dbReference type="EMBL" id="CP003191">
    <property type="protein sequence ID" value="AEW22034.1"/>
    <property type="molecule type" value="Genomic_DNA"/>
</dbReference>
<dbReference type="InterPro" id="IPR029044">
    <property type="entry name" value="Nucleotide-diphossugar_trans"/>
</dbReference>
<dbReference type="PATRIC" id="fig|203275.8.peg.1801"/>
<reference evidence="3" key="1">
    <citation type="submission" date="2011-12" db="EMBL/GenBank/DDBJ databases">
        <title>Complete sequence of Tannerella forsythia ATCC 43037.</title>
        <authorList>
            <person name="Dewhirst F."/>
            <person name="Tanner A."/>
            <person name="Izard J."/>
            <person name="Brinkac L."/>
            <person name="Durkin A.S."/>
            <person name="Hostetler J."/>
            <person name="Shetty J."/>
            <person name="Torralba M."/>
            <person name="Gill S."/>
            <person name="Nelson K."/>
        </authorList>
    </citation>
    <scope>NUCLEOTIDE SEQUENCE [LARGE SCALE GENOMIC DNA]</scope>
    <source>
        <strain evidence="3">ATCC 43037 / JCM 10827 / CCUG 33226 / KCTC 5666 / FDC 338</strain>
    </source>
</reference>
<evidence type="ECO:0000259" key="1">
    <source>
        <dbReference type="Pfam" id="PF00535"/>
    </source>
</evidence>
<gene>
    <name evidence="2" type="ordered locus">BFO_1987</name>
</gene>
<organism evidence="2 3">
    <name type="scientific">Tannerella forsythia (strain ATCC 43037 / JCM 10827 / CCUG 21028 A / KCTC 5666 / FDC 338)</name>
    <name type="common">Bacteroides forsythus</name>
    <dbReference type="NCBI Taxonomy" id="203275"/>
    <lineage>
        <taxon>Bacteria</taxon>
        <taxon>Pseudomonadati</taxon>
        <taxon>Bacteroidota</taxon>
        <taxon>Bacteroidia</taxon>
        <taxon>Bacteroidales</taxon>
        <taxon>Tannerellaceae</taxon>
        <taxon>Tannerella</taxon>
    </lineage>
</organism>
<keyword evidence="3" id="KW-1185">Reference proteome</keyword>
<name>G8UQ61_TANFA</name>
<protein>
    <submittedName>
        <fullName evidence="2">Glycosyltransferase, group 2 family protein</fullName>
    </submittedName>
</protein>
<feature type="domain" description="Glycosyltransferase 2-like" evidence="1">
    <location>
        <begin position="5"/>
        <end position="138"/>
    </location>
</feature>
<evidence type="ECO:0000313" key="3">
    <source>
        <dbReference type="Proteomes" id="UP000005436"/>
    </source>
</evidence>
<dbReference type="Proteomes" id="UP000005436">
    <property type="component" value="Chromosome"/>
</dbReference>
<dbReference type="HOGENOM" id="CLU_023845_0_3_10"/>
<proteinExistence type="predicted"/>
<dbReference type="GO" id="GO:0016740">
    <property type="term" value="F:transferase activity"/>
    <property type="evidence" value="ECO:0007669"/>
    <property type="project" value="UniProtKB-KW"/>
</dbReference>